<gene>
    <name evidence="6" type="ORF">BBK82_31235</name>
</gene>
<dbReference type="KEGG" id="led:BBK82_31235"/>
<feature type="domain" description="Carboxylesterase type B" evidence="5">
    <location>
        <begin position="3"/>
        <end position="456"/>
    </location>
</feature>
<dbReference type="InterPro" id="IPR050309">
    <property type="entry name" value="Type-B_Carboxylest/Lipase"/>
</dbReference>
<protein>
    <recommendedName>
        <fullName evidence="3">Carboxylic ester hydrolase</fullName>
        <ecNumber evidence="3">3.1.1.-</ecNumber>
    </recommendedName>
</protein>
<dbReference type="PANTHER" id="PTHR11559">
    <property type="entry name" value="CARBOXYLESTERASE"/>
    <property type="match status" value="1"/>
</dbReference>
<dbReference type="Gene3D" id="3.40.50.1820">
    <property type="entry name" value="alpha/beta hydrolase"/>
    <property type="match status" value="1"/>
</dbReference>
<dbReference type="InterPro" id="IPR029058">
    <property type="entry name" value="AB_hydrolase_fold"/>
</dbReference>
<dbReference type="EMBL" id="CP016793">
    <property type="protein sequence ID" value="ANZ39856.1"/>
    <property type="molecule type" value="Genomic_DNA"/>
</dbReference>
<dbReference type="EC" id="3.1.1.-" evidence="3"/>
<dbReference type="STRING" id="1586287.BBK82_31235"/>
<dbReference type="GO" id="GO:0016787">
    <property type="term" value="F:hydrolase activity"/>
    <property type="evidence" value="ECO:0007669"/>
    <property type="project" value="UniProtKB-KW"/>
</dbReference>
<dbReference type="OrthoDB" id="4308422at2"/>
<dbReference type="AlphaFoldDB" id="A0A1B2HQ44"/>
<dbReference type="InterPro" id="IPR002018">
    <property type="entry name" value="CarbesteraseB"/>
</dbReference>
<evidence type="ECO:0000256" key="3">
    <source>
        <dbReference type="RuleBase" id="RU361235"/>
    </source>
</evidence>
<dbReference type="RefSeq" id="WP_065918197.1">
    <property type="nucleotide sequence ID" value="NZ_CP016793.1"/>
</dbReference>
<accession>A0A1B2HQ44</accession>
<keyword evidence="2 3" id="KW-0378">Hydrolase</keyword>
<feature type="region of interest" description="Disordered" evidence="4">
    <location>
        <begin position="40"/>
        <end position="66"/>
    </location>
</feature>
<name>A0A1B2HQ44_9PSEU</name>
<organism evidence="6 7">
    <name type="scientific">Lentzea guizhouensis</name>
    <dbReference type="NCBI Taxonomy" id="1586287"/>
    <lineage>
        <taxon>Bacteria</taxon>
        <taxon>Bacillati</taxon>
        <taxon>Actinomycetota</taxon>
        <taxon>Actinomycetes</taxon>
        <taxon>Pseudonocardiales</taxon>
        <taxon>Pseudonocardiaceae</taxon>
        <taxon>Lentzea</taxon>
    </lineage>
</organism>
<reference evidence="6 7" key="1">
    <citation type="submission" date="2016-07" db="EMBL/GenBank/DDBJ databases">
        <title>Complete genome sequence of the Lentzea guizhouensis DHS C013.</title>
        <authorList>
            <person name="Cao C."/>
        </authorList>
    </citation>
    <scope>NUCLEOTIDE SEQUENCE [LARGE SCALE GENOMIC DNA]</scope>
    <source>
        <strain evidence="6 7">DHS C013</strain>
    </source>
</reference>
<evidence type="ECO:0000256" key="1">
    <source>
        <dbReference type="ARBA" id="ARBA00005964"/>
    </source>
</evidence>
<dbReference type="Pfam" id="PF00135">
    <property type="entry name" value="COesterase"/>
    <property type="match status" value="1"/>
</dbReference>
<dbReference type="SUPFAM" id="SSF53474">
    <property type="entry name" value="alpha/beta-Hydrolases"/>
    <property type="match status" value="1"/>
</dbReference>
<evidence type="ECO:0000256" key="4">
    <source>
        <dbReference type="SAM" id="MobiDB-lite"/>
    </source>
</evidence>
<keyword evidence="7" id="KW-1185">Reference proteome</keyword>
<dbReference type="PROSITE" id="PS00122">
    <property type="entry name" value="CARBOXYLESTERASE_B_1"/>
    <property type="match status" value="1"/>
</dbReference>
<proteinExistence type="inferred from homology"/>
<dbReference type="Proteomes" id="UP000093053">
    <property type="component" value="Chromosome"/>
</dbReference>
<evidence type="ECO:0000259" key="5">
    <source>
        <dbReference type="Pfam" id="PF00135"/>
    </source>
</evidence>
<comment type="similarity">
    <text evidence="1 3">Belongs to the type-B carboxylesterase/lipase family.</text>
</comment>
<evidence type="ECO:0000313" key="7">
    <source>
        <dbReference type="Proteomes" id="UP000093053"/>
    </source>
</evidence>
<evidence type="ECO:0000256" key="2">
    <source>
        <dbReference type="ARBA" id="ARBA00022801"/>
    </source>
</evidence>
<dbReference type="InterPro" id="IPR019826">
    <property type="entry name" value="Carboxylesterase_B_AS"/>
</dbReference>
<evidence type="ECO:0000313" key="6">
    <source>
        <dbReference type="EMBL" id="ANZ39856.1"/>
    </source>
</evidence>
<sequence length="472" mass="49097">MSHPIVTTTEGAVRGRATEHAHVFLDIPYAAPPTGAARFAAPAPHASWPDVRDGTRPGPTAPQPHRDGFGALDMSVYFGPGWVRGDDYLTVNVWAPPRATRSPVMVFVHGGGFITGSTGSELYDGTSFARDGVVLVTLNYRLGIPGFLDLPGAPPNRGMLDVVAALRWVRRNIEAFGGDPGNVTLFGQSAGATIVGGVLAGSGASGLFHRAIVQSGSGLGAFSPEQAARVTAAAATALGVEPATADFARISDEDFVEVLRELGGLDLATSTRFDPLLGLSPFSLVLDRQPAEAVAAGAGAEVALMVGTNTEEGNLYLVPQGNLASSTEEDVLGVAARMHRDPAVLVERFRARHPGASAGELRSALVGEALFGAGSRRLAEAHAARAHTYEFAWRSSAVDGLLGAAHTVELPYVFDCLDLPALRGPRGLLGPAEPPAELAAQVHGAWVSFARSGDPGWPATRTHRFTGPYGGS</sequence>